<gene>
    <name evidence="2" type="ORF">CfE428DRAFT_5761</name>
</gene>
<reference evidence="2 3" key="1">
    <citation type="journal article" date="2011" name="J. Bacteriol.">
        <title>Genome sequence of Chthoniobacter flavus Ellin428, an aerobic heterotrophic soil bacterium.</title>
        <authorList>
            <person name="Kant R."/>
            <person name="van Passel M.W."/>
            <person name="Palva A."/>
            <person name="Lucas S."/>
            <person name="Lapidus A."/>
            <person name="Glavina Del Rio T."/>
            <person name="Dalin E."/>
            <person name="Tice H."/>
            <person name="Bruce D."/>
            <person name="Goodwin L."/>
            <person name="Pitluck S."/>
            <person name="Larimer F.W."/>
            <person name="Land M.L."/>
            <person name="Hauser L."/>
            <person name="Sangwan P."/>
            <person name="de Vos W.M."/>
            <person name="Janssen P.H."/>
            <person name="Smidt H."/>
        </authorList>
    </citation>
    <scope>NUCLEOTIDE SEQUENCE [LARGE SCALE GENOMIC DNA]</scope>
    <source>
        <strain evidence="2 3">Ellin428</strain>
    </source>
</reference>
<dbReference type="EMBL" id="ABVL01000029">
    <property type="protein sequence ID" value="EDY16648.1"/>
    <property type="molecule type" value="Genomic_DNA"/>
</dbReference>
<organism evidence="2 3">
    <name type="scientific">Chthoniobacter flavus Ellin428</name>
    <dbReference type="NCBI Taxonomy" id="497964"/>
    <lineage>
        <taxon>Bacteria</taxon>
        <taxon>Pseudomonadati</taxon>
        <taxon>Verrucomicrobiota</taxon>
        <taxon>Spartobacteria</taxon>
        <taxon>Chthoniobacterales</taxon>
        <taxon>Chthoniobacteraceae</taxon>
        <taxon>Chthoniobacter</taxon>
    </lineage>
</organism>
<comment type="caution">
    <text evidence="2">The sequence shown here is derived from an EMBL/GenBank/DDBJ whole genome shotgun (WGS) entry which is preliminary data.</text>
</comment>
<dbReference type="Proteomes" id="UP000005824">
    <property type="component" value="Unassembled WGS sequence"/>
</dbReference>
<sequence>MKMMTKSSQSQGDEGSPVTEQTEQTLMQTDDPLAEWRGVLELDHEHGTEVLFAKRECIAQGHCLSGAE</sequence>
<keyword evidence="3" id="KW-1185">Reference proteome</keyword>
<proteinExistence type="predicted"/>
<evidence type="ECO:0000313" key="3">
    <source>
        <dbReference type="Proteomes" id="UP000005824"/>
    </source>
</evidence>
<evidence type="ECO:0000313" key="2">
    <source>
        <dbReference type="EMBL" id="EDY16648.1"/>
    </source>
</evidence>
<name>B4DA21_9BACT</name>
<dbReference type="AlphaFoldDB" id="B4DA21"/>
<accession>B4DA21</accession>
<feature type="region of interest" description="Disordered" evidence="1">
    <location>
        <begin position="1"/>
        <end position="27"/>
    </location>
</feature>
<evidence type="ECO:0000256" key="1">
    <source>
        <dbReference type="SAM" id="MobiDB-lite"/>
    </source>
</evidence>
<protein>
    <submittedName>
        <fullName evidence="2">Uncharacterized protein</fullName>
    </submittedName>
</protein>
<dbReference type="InParanoid" id="B4DA21"/>
<dbReference type="STRING" id="497964.CfE428DRAFT_5761"/>